<keyword evidence="4" id="KW-1185">Reference proteome</keyword>
<dbReference type="InterPro" id="IPR003961">
    <property type="entry name" value="FN3_dom"/>
</dbReference>
<name>A0A182T866_9DIPT</name>
<dbReference type="AlphaFoldDB" id="A0A182T866"/>
<dbReference type="InterPro" id="IPR050713">
    <property type="entry name" value="RTP_Phos/Ushers"/>
</dbReference>
<dbReference type="Proteomes" id="UP000075901">
    <property type="component" value="Unassembled WGS sequence"/>
</dbReference>
<dbReference type="PANTHER" id="PTHR46957:SF3">
    <property type="entry name" value="CYTOKINE RECEPTOR"/>
    <property type="match status" value="1"/>
</dbReference>
<dbReference type="InterPro" id="IPR002602">
    <property type="entry name" value="DB"/>
</dbReference>
<accession>A0A182T866</accession>
<dbReference type="EnsemblMetazoa" id="AMAM021570-RA">
    <property type="protein sequence ID" value="AMAM021570-PA"/>
    <property type="gene ID" value="AMAM021570"/>
</dbReference>
<dbReference type="VEuPathDB" id="VectorBase:AMAM021570"/>
<dbReference type="Pfam" id="PF01682">
    <property type="entry name" value="DB"/>
    <property type="match status" value="1"/>
</dbReference>
<feature type="compositionally biased region" description="Polar residues" evidence="1">
    <location>
        <begin position="34"/>
        <end position="52"/>
    </location>
</feature>
<evidence type="ECO:0000256" key="1">
    <source>
        <dbReference type="SAM" id="MobiDB-lite"/>
    </source>
</evidence>
<feature type="domain" description="Fibronectin type-III" evidence="2">
    <location>
        <begin position="196"/>
        <end position="301"/>
    </location>
</feature>
<dbReference type="PROSITE" id="PS50853">
    <property type="entry name" value="FN3"/>
    <property type="match status" value="1"/>
</dbReference>
<dbReference type="InterPro" id="IPR036116">
    <property type="entry name" value="FN3_sf"/>
</dbReference>
<reference evidence="3" key="2">
    <citation type="submission" date="2020-05" db="UniProtKB">
        <authorList>
            <consortium name="EnsemblMetazoa"/>
        </authorList>
    </citation>
    <scope>IDENTIFICATION</scope>
    <source>
        <strain evidence="3">maculatus3</strain>
    </source>
</reference>
<dbReference type="Pfam" id="PF00041">
    <property type="entry name" value="fn3"/>
    <property type="match status" value="1"/>
</dbReference>
<sequence length="327" mass="35562">MNDSDVYVCEVNSDPIVRSFHPLTVRQPKKKTASSRNATESPNTSTTSLPGQSTSPETSVTSEEDDSSDMYTDSEEEVSQDGVPLVTHDFTDCCHANNVSEGCMGFCVLHNILDGSAGAEPEQCERDFPNIVRCMADGRNHVPCCVEKGIPDLCQDMCRGEYTPFTDLLKSRVSCVQHTLPGLQCILDNIQRLPSEPQSVSVEPLTERSLQVSWQAPEKLAGTVKYYQINATRLHAFDQDTLANATDAKDGLVTLQVSADQTTAVLSNLTPFTMYTVTVSAHNDHGSSLPSMRIRALTLEGGVVSKQTSVAVVPVLPAMYVRATKTL</sequence>
<dbReference type="PANTHER" id="PTHR46957">
    <property type="entry name" value="CYTOKINE RECEPTOR"/>
    <property type="match status" value="1"/>
</dbReference>
<organism evidence="3 4">
    <name type="scientific">Anopheles maculatus</name>
    <dbReference type="NCBI Taxonomy" id="74869"/>
    <lineage>
        <taxon>Eukaryota</taxon>
        <taxon>Metazoa</taxon>
        <taxon>Ecdysozoa</taxon>
        <taxon>Arthropoda</taxon>
        <taxon>Hexapoda</taxon>
        <taxon>Insecta</taxon>
        <taxon>Pterygota</taxon>
        <taxon>Neoptera</taxon>
        <taxon>Endopterygota</taxon>
        <taxon>Diptera</taxon>
        <taxon>Nematocera</taxon>
        <taxon>Culicoidea</taxon>
        <taxon>Culicidae</taxon>
        <taxon>Anophelinae</taxon>
        <taxon>Anopheles</taxon>
        <taxon>Anopheles maculatus group</taxon>
    </lineage>
</organism>
<dbReference type="CDD" id="cd00063">
    <property type="entry name" value="FN3"/>
    <property type="match status" value="1"/>
</dbReference>
<dbReference type="SUPFAM" id="SSF49265">
    <property type="entry name" value="Fibronectin type III"/>
    <property type="match status" value="1"/>
</dbReference>
<dbReference type="SMART" id="SM00060">
    <property type="entry name" value="FN3"/>
    <property type="match status" value="1"/>
</dbReference>
<dbReference type="InterPro" id="IPR013783">
    <property type="entry name" value="Ig-like_fold"/>
</dbReference>
<proteinExistence type="predicted"/>
<feature type="region of interest" description="Disordered" evidence="1">
    <location>
        <begin position="20"/>
        <end position="82"/>
    </location>
</feature>
<evidence type="ECO:0000259" key="2">
    <source>
        <dbReference type="PROSITE" id="PS50853"/>
    </source>
</evidence>
<reference evidence="4" key="1">
    <citation type="submission" date="2013-09" db="EMBL/GenBank/DDBJ databases">
        <title>The Genome Sequence of Anopheles maculatus species B.</title>
        <authorList>
            <consortium name="The Broad Institute Genomics Platform"/>
            <person name="Neafsey D.E."/>
            <person name="Besansky N."/>
            <person name="Howell P."/>
            <person name="Walton C."/>
            <person name="Young S.K."/>
            <person name="Zeng Q."/>
            <person name="Gargeya S."/>
            <person name="Fitzgerald M."/>
            <person name="Haas B."/>
            <person name="Abouelleil A."/>
            <person name="Allen A.W."/>
            <person name="Alvarado L."/>
            <person name="Arachchi H.M."/>
            <person name="Berlin A.M."/>
            <person name="Chapman S.B."/>
            <person name="Gainer-Dewar J."/>
            <person name="Goldberg J."/>
            <person name="Griggs A."/>
            <person name="Gujja S."/>
            <person name="Hansen M."/>
            <person name="Howarth C."/>
            <person name="Imamovic A."/>
            <person name="Ireland A."/>
            <person name="Larimer J."/>
            <person name="McCowan C."/>
            <person name="Murphy C."/>
            <person name="Pearson M."/>
            <person name="Poon T.W."/>
            <person name="Priest M."/>
            <person name="Roberts A."/>
            <person name="Saif S."/>
            <person name="Shea T."/>
            <person name="Sisk P."/>
            <person name="Sykes S."/>
            <person name="Wortman J."/>
            <person name="Nusbaum C."/>
            <person name="Birren B."/>
        </authorList>
    </citation>
    <scope>NUCLEOTIDE SEQUENCE [LARGE SCALE GENOMIC DNA]</scope>
    <source>
        <strain evidence="4">maculatus3</strain>
    </source>
</reference>
<evidence type="ECO:0000313" key="3">
    <source>
        <dbReference type="EnsemblMetazoa" id="AMAM021570-PA"/>
    </source>
</evidence>
<feature type="compositionally biased region" description="Acidic residues" evidence="1">
    <location>
        <begin position="62"/>
        <end position="79"/>
    </location>
</feature>
<protein>
    <submittedName>
        <fullName evidence="3">Fibronectin type-III domain-containing protein</fullName>
    </submittedName>
</protein>
<evidence type="ECO:0000313" key="4">
    <source>
        <dbReference type="Proteomes" id="UP000075901"/>
    </source>
</evidence>
<dbReference type="GO" id="GO:0016020">
    <property type="term" value="C:membrane"/>
    <property type="evidence" value="ECO:0007669"/>
    <property type="project" value="UniProtKB-SubCell"/>
</dbReference>
<dbReference type="Gene3D" id="2.60.40.10">
    <property type="entry name" value="Immunoglobulins"/>
    <property type="match status" value="1"/>
</dbReference>